<name>A0A2U0U089_9BACT</name>
<organism evidence="1 2">
    <name type="scientific">Hallella colorans</name>
    <dbReference type="NCBI Taxonomy" id="1703337"/>
    <lineage>
        <taxon>Bacteria</taxon>
        <taxon>Pseudomonadati</taxon>
        <taxon>Bacteroidota</taxon>
        <taxon>Bacteroidia</taxon>
        <taxon>Bacteroidales</taxon>
        <taxon>Prevotellaceae</taxon>
        <taxon>Hallella</taxon>
    </lineage>
</organism>
<dbReference type="EMBL" id="QENY01000020">
    <property type="protein sequence ID" value="PVX49334.1"/>
    <property type="molecule type" value="Genomic_DNA"/>
</dbReference>
<sequence length="146" mass="16617">MTVTVLTLLVGMVALSSCEHYQEKQLRDTVSDFSTAYFNWQYHKAARFCAPGSERWLAYMASQVTQRDVDTLRALPSGASVRINSMRFYKGDSVAVADVEARDFLEMDTIGKTGRWVEKARYLISARLVRGVWKVWLSAPLRAEKD</sequence>
<dbReference type="Proteomes" id="UP000245870">
    <property type="component" value="Unassembled WGS sequence"/>
</dbReference>
<keyword evidence="2" id="KW-1185">Reference proteome</keyword>
<proteinExistence type="predicted"/>
<gene>
    <name evidence="1" type="ORF">C7379_12028</name>
</gene>
<evidence type="ECO:0000313" key="1">
    <source>
        <dbReference type="EMBL" id="PVX49334.1"/>
    </source>
</evidence>
<accession>A0A2U0U089</accession>
<dbReference type="AlphaFoldDB" id="A0A2U0U089"/>
<evidence type="ECO:0000313" key="2">
    <source>
        <dbReference type="Proteomes" id="UP000245870"/>
    </source>
</evidence>
<comment type="caution">
    <text evidence="1">The sequence shown here is derived from an EMBL/GenBank/DDBJ whole genome shotgun (WGS) entry which is preliminary data.</text>
</comment>
<reference evidence="1 2" key="1">
    <citation type="submission" date="2018-05" db="EMBL/GenBank/DDBJ databases">
        <title>Genomic Encyclopedia of Type Strains, Phase IV (KMG-IV): sequencing the most valuable type-strain genomes for metagenomic binning, comparative biology and taxonomic classification.</title>
        <authorList>
            <person name="Goeker M."/>
        </authorList>
    </citation>
    <scope>NUCLEOTIDE SEQUENCE [LARGE SCALE GENOMIC DNA]</scope>
    <source>
        <strain evidence="1 2">DSM 100333</strain>
    </source>
</reference>
<protein>
    <submittedName>
        <fullName evidence="1">Uncharacterized protein</fullName>
    </submittedName>
</protein>